<dbReference type="Proteomes" id="UP000028582">
    <property type="component" value="Unassembled WGS sequence"/>
</dbReference>
<sequence length="54" mass="5899">MICSCSIFWALPFEKGTASSKENMQTDQTGARHSGGDWTELHEQLNSAKLPSGN</sequence>
<protein>
    <submittedName>
        <fullName evidence="2">Uncharacterized protein</fullName>
    </submittedName>
</protein>
<organism evidence="2 3">
    <name type="scientific">Phytophthora nicotianae P1976</name>
    <dbReference type="NCBI Taxonomy" id="1317066"/>
    <lineage>
        <taxon>Eukaryota</taxon>
        <taxon>Sar</taxon>
        <taxon>Stramenopiles</taxon>
        <taxon>Oomycota</taxon>
        <taxon>Peronosporomycetes</taxon>
        <taxon>Peronosporales</taxon>
        <taxon>Peronosporaceae</taxon>
        <taxon>Phytophthora</taxon>
    </lineage>
</organism>
<dbReference type="AlphaFoldDB" id="A0A080YW53"/>
<comment type="caution">
    <text evidence="2">The sequence shown here is derived from an EMBL/GenBank/DDBJ whole genome shotgun (WGS) entry which is preliminary data.</text>
</comment>
<name>A0A080YW53_PHYNI</name>
<feature type="compositionally biased region" description="Polar residues" evidence="1">
    <location>
        <begin position="18"/>
        <end position="31"/>
    </location>
</feature>
<gene>
    <name evidence="2" type="ORF">F444_23010</name>
</gene>
<accession>A0A080YW53</accession>
<evidence type="ECO:0000313" key="3">
    <source>
        <dbReference type="Proteomes" id="UP000028582"/>
    </source>
</evidence>
<evidence type="ECO:0000256" key="1">
    <source>
        <dbReference type="SAM" id="MobiDB-lite"/>
    </source>
</evidence>
<feature type="region of interest" description="Disordered" evidence="1">
    <location>
        <begin position="18"/>
        <end position="37"/>
    </location>
</feature>
<reference evidence="2 3" key="1">
    <citation type="submission" date="2013-11" db="EMBL/GenBank/DDBJ databases">
        <title>The Genome Sequence of Phytophthora parasitica P1976.</title>
        <authorList>
            <consortium name="The Broad Institute Genomics Platform"/>
            <person name="Russ C."/>
            <person name="Tyler B."/>
            <person name="Panabieres F."/>
            <person name="Shan W."/>
            <person name="Tripathy S."/>
            <person name="Grunwald N."/>
            <person name="Machado M."/>
            <person name="Johnson C.S."/>
            <person name="Walker B."/>
            <person name="Young S."/>
            <person name="Zeng Q."/>
            <person name="Gargeya S."/>
            <person name="Fitzgerald M."/>
            <person name="Haas B."/>
            <person name="Abouelleil A."/>
            <person name="Allen A.W."/>
            <person name="Alvarado L."/>
            <person name="Arachchi H.M."/>
            <person name="Berlin A.M."/>
            <person name="Chapman S.B."/>
            <person name="Gainer-Dewar J."/>
            <person name="Goldberg J."/>
            <person name="Griggs A."/>
            <person name="Gujja S."/>
            <person name="Hansen M."/>
            <person name="Howarth C."/>
            <person name="Imamovic A."/>
            <person name="Ireland A."/>
            <person name="Larimer J."/>
            <person name="McCowan C."/>
            <person name="Murphy C."/>
            <person name="Pearson M."/>
            <person name="Poon T.W."/>
            <person name="Priest M."/>
            <person name="Roberts A."/>
            <person name="Saif S."/>
            <person name="Shea T."/>
            <person name="Sisk P."/>
            <person name="Sykes S."/>
            <person name="Wortman J."/>
            <person name="Nusbaum C."/>
            <person name="Birren B."/>
        </authorList>
    </citation>
    <scope>NUCLEOTIDE SEQUENCE [LARGE SCALE GENOMIC DNA]</scope>
    <source>
        <strain evidence="2 3">P1976</strain>
    </source>
</reference>
<evidence type="ECO:0000313" key="2">
    <source>
        <dbReference type="EMBL" id="ETO58614.1"/>
    </source>
</evidence>
<proteinExistence type="predicted"/>
<dbReference type="EMBL" id="ANJA01005007">
    <property type="protein sequence ID" value="ETO58614.1"/>
    <property type="molecule type" value="Genomic_DNA"/>
</dbReference>